<dbReference type="PhylomeDB" id="A0A060TAM1"/>
<dbReference type="GO" id="GO:0006457">
    <property type="term" value="P:protein folding"/>
    <property type="evidence" value="ECO:0007669"/>
    <property type="project" value="TreeGrafter"/>
</dbReference>
<evidence type="ECO:0000256" key="2">
    <source>
        <dbReference type="SAM" id="MobiDB-lite"/>
    </source>
</evidence>
<name>A0A060TAM1_BLAAD</name>
<dbReference type="InterPro" id="IPR051498">
    <property type="entry name" value="Phosducin-like_chap/apop_reg"/>
</dbReference>
<dbReference type="SUPFAM" id="SSF52833">
    <property type="entry name" value="Thioredoxin-like"/>
    <property type="match status" value="1"/>
</dbReference>
<accession>A0A060TAM1</accession>
<dbReference type="InterPro" id="IPR036249">
    <property type="entry name" value="Thioredoxin-like_sf"/>
</dbReference>
<feature type="domain" description="Phosducin" evidence="3">
    <location>
        <begin position="39"/>
        <end position="228"/>
    </location>
</feature>
<reference evidence="4" key="2">
    <citation type="submission" date="2014-06" db="EMBL/GenBank/DDBJ databases">
        <title>The complete genome of Blastobotrys (Arxula) adeninivorans LS3 - a yeast of biotechnological interest.</title>
        <authorList>
            <person name="Kunze G."/>
            <person name="Gaillardin C."/>
            <person name="Czernicka M."/>
            <person name="Durrens P."/>
            <person name="Martin T."/>
            <person name="Boer E."/>
            <person name="Gabaldon T."/>
            <person name="Cruz J."/>
            <person name="Talla E."/>
            <person name="Marck C."/>
            <person name="Goffeau A."/>
            <person name="Barbe V."/>
            <person name="Baret P."/>
            <person name="Baronian K."/>
            <person name="Beier S."/>
            <person name="Bleykasten C."/>
            <person name="Bode R."/>
            <person name="Casaregola S."/>
            <person name="Despons L."/>
            <person name="Fairhead C."/>
            <person name="Giersberg M."/>
            <person name="Gierski P."/>
            <person name="Hahnel U."/>
            <person name="Hartmann A."/>
            <person name="Jankowska D."/>
            <person name="Jubin C."/>
            <person name="Jung P."/>
            <person name="Lafontaine I."/>
            <person name="Leh-Louis V."/>
            <person name="Lemaire M."/>
            <person name="Marcet-Houben M."/>
            <person name="Mascher M."/>
            <person name="Morel G."/>
            <person name="Richard G.-F."/>
            <person name="Riechen J."/>
            <person name="Sacerdot C."/>
            <person name="Sarkar A."/>
            <person name="Savel G."/>
            <person name="Schacherer J."/>
            <person name="Sherman D."/>
            <person name="Straub M.-L."/>
            <person name="Stein N."/>
            <person name="Thierry A."/>
            <person name="Trautwein-Schult A."/>
            <person name="Westhof E."/>
            <person name="Worch S."/>
            <person name="Dujon B."/>
            <person name="Souciet J.-L."/>
            <person name="Wincker P."/>
            <person name="Scholz U."/>
            <person name="Neuveglise N."/>
        </authorList>
    </citation>
    <scope>NUCLEOTIDE SEQUENCE</scope>
    <source>
        <strain evidence="4">LS3</strain>
    </source>
</reference>
<dbReference type="InterPro" id="IPR024253">
    <property type="entry name" value="Phosducin_thioredoxin-like_dom"/>
</dbReference>
<dbReference type="PANTHER" id="PTHR45809:SF3">
    <property type="entry name" value="VIRAL IAP-ASSOCIATED FACTOR HOMOLOG"/>
    <property type="match status" value="1"/>
</dbReference>
<protein>
    <submittedName>
        <fullName evidence="4">ARAD1B07656p</fullName>
    </submittedName>
</protein>
<sequence length="238" mass="26994">MNNIGMNVEVNPNEDTEWNDILRAHGVIPEKGPDPDEELEKAMEEAVEKAYANRLEGKSLKELDELEEDGLEDEDFVEQYRQQRIAQLREMAAKEKHGEVVRISKPEYSKEITEASKDGFVLVHLSYPGIAQSKLLDGLFMRVAPKFKDVKFVDIDARQVNERYPAHNCPTILVYKDTNVVKQYITLTGIGGNAMNVKDLESILVSVGAVPRTDSRLLDNKDRNSDSEDNSDYDSDYN</sequence>
<dbReference type="Pfam" id="PF02114">
    <property type="entry name" value="Phosducin"/>
    <property type="match status" value="1"/>
</dbReference>
<dbReference type="AlphaFoldDB" id="A0A060TAM1"/>
<feature type="region of interest" description="Disordered" evidence="2">
    <location>
        <begin position="216"/>
        <end position="238"/>
    </location>
</feature>
<feature type="compositionally biased region" description="Basic and acidic residues" evidence="2">
    <location>
        <begin position="216"/>
        <end position="226"/>
    </location>
</feature>
<evidence type="ECO:0000313" key="4">
    <source>
        <dbReference type="EMBL" id="CDP36206.1"/>
    </source>
</evidence>
<organism evidence="4">
    <name type="scientific">Blastobotrys adeninivorans</name>
    <name type="common">Yeast</name>
    <name type="synonym">Arxula adeninivorans</name>
    <dbReference type="NCBI Taxonomy" id="409370"/>
    <lineage>
        <taxon>Eukaryota</taxon>
        <taxon>Fungi</taxon>
        <taxon>Dikarya</taxon>
        <taxon>Ascomycota</taxon>
        <taxon>Saccharomycotina</taxon>
        <taxon>Dipodascomycetes</taxon>
        <taxon>Dipodascales</taxon>
        <taxon>Trichomonascaceae</taxon>
        <taxon>Blastobotrys</taxon>
    </lineage>
</organism>
<gene>
    <name evidence="4" type="ORF">GNLVRS02_ARAD1B07656g</name>
</gene>
<reference evidence="4" key="1">
    <citation type="submission" date="2014-02" db="EMBL/GenBank/DDBJ databases">
        <authorList>
            <person name="Genoscope - CEA"/>
        </authorList>
    </citation>
    <scope>NUCLEOTIDE SEQUENCE</scope>
    <source>
        <strain evidence="4">LS3</strain>
    </source>
</reference>
<feature type="compositionally biased region" description="Acidic residues" evidence="2">
    <location>
        <begin position="227"/>
        <end position="238"/>
    </location>
</feature>
<dbReference type="CDD" id="cd02988">
    <property type="entry name" value="Phd_like_VIAF"/>
    <property type="match status" value="1"/>
</dbReference>
<dbReference type="GO" id="GO:0005737">
    <property type="term" value="C:cytoplasm"/>
    <property type="evidence" value="ECO:0007669"/>
    <property type="project" value="TreeGrafter"/>
</dbReference>
<evidence type="ECO:0000259" key="3">
    <source>
        <dbReference type="Pfam" id="PF02114"/>
    </source>
</evidence>
<comment type="similarity">
    <text evidence="1">Belongs to the phosducin family.</text>
</comment>
<dbReference type="PANTHER" id="PTHR45809">
    <property type="entry name" value="VIRAL IAP-ASSOCIATED FACTOR HOMOLOG"/>
    <property type="match status" value="1"/>
</dbReference>
<evidence type="ECO:0000256" key="1">
    <source>
        <dbReference type="ARBA" id="ARBA00009686"/>
    </source>
</evidence>
<dbReference type="EMBL" id="HG937692">
    <property type="protein sequence ID" value="CDP36206.1"/>
    <property type="molecule type" value="Genomic_DNA"/>
</dbReference>
<proteinExistence type="inferred from homology"/>
<dbReference type="Gene3D" id="3.40.30.10">
    <property type="entry name" value="Glutaredoxin"/>
    <property type="match status" value="1"/>
</dbReference>